<dbReference type="Proteomes" id="UP000261325">
    <property type="component" value="Unassembled WGS sequence"/>
</dbReference>
<organism evidence="1 2">
    <name type="scientific">Marinobacter nauticus</name>
    <name type="common">Marinobacter hydrocarbonoclasticus</name>
    <name type="synonym">Marinobacter aquaeolei</name>
    <dbReference type="NCBI Taxonomy" id="2743"/>
    <lineage>
        <taxon>Bacteria</taxon>
        <taxon>Pseudomonadati</taxon>
        <taxon>Pseudomonadota</taxon>
        <taxon>Gammaproteobacteria</taxon>
        <taxon>Pseudomonadales</taxon>
        <taxon>Marinobacteraceae</taxon>
        <taxon>Marinobacter</taxon>
    </lineage>
</organism>
<dbReference type="EMBL" id="DLYI01000106">
    <property type="protein sequence ID" value="HAC27823.1"/>
    <property type="molecule type" value="Genomic_DNA"/>
</dbReference>
<dbReference type="GO" id="GO:0016740">
    <property type="term" value="F:transferase activity"/>
    <property type="evidence" value="ECO:0007669"/>
    <property type="project" value="UniProtKB-KW"/>
</dbReference>
<dbReference type="AlphaFoldDB" id="A0A3B8WFJ7"/>
<keyword evidence="1" id="KW-0808">Transferase</keyword>
<name>A0A3B8WFJ7_MARNT</name>
<dbReference type="Gene3D" id="3.30.70.2010">
    <property type="match status" value="1"/>
</dbReference>
<evidence type="ECO:0000313" key="1">
    <source>
        <dbReference type="EMBL" id="HAC27823.1"/>
    </source>
</evidence>
<protein>
    <submittedName>
        <fullName evidence="1">2,3,4,5-tetrahydropyridine-2,6-dicarboxylate N-succinyltransferase</fullName>
    </submittedName>
</protein>
<comment type="caution">
    <text evidence="1">The sequence shown here is derived from an EMBL/GenBank/DDBJ whole genome shotgun (WGS) entry which is preliminary data.</text>
</comment>
<evidence type="ECO:0000313" key="2">
    <source>
        <dbReference type="Proteomes" id="UP000261325"/>
    </source>
</evidence>
<accession>A0A3B8WFJ7</accession>
<gene>
    <name evidence="1" type="ORF">DCF82_08420</name>
</gene>
<feature type="non-terminal residue" evidence="1">
    <location>
        <position position="70"/>
    </location>
</feature>
<reference evidence="1 2" key="1">
    <citation type="journal article" date="2018" name="Nat. Biotechnol.">
        <title>A standardized bacterial taxonomy based on genome phylogeny substantially revises the tree of life.</title>
        <authorList>
            <person name="Parks D.H."/>
            <person name="Chuvochina M."/>
            <person name="Waite D.W."/>
            <person name="Rinke C."/>
            <person name="Skarshewski A."/>
            <person name="Chaumeil P.A."/>
            <person name="Hugenholtz P."/>
        </authorList>
    </citation>
    <scope>NUCLEOTIDE SEQUENCE [LARGE SCALE GENOMIC DNA]</scope>
    <source>
        <strain evidence="1">UBA9049</strain>
    </source>
</reference>
<proteinExistence type="predicted"/>
<sequence length="70" mass="7807">MSFAFGIGIGTQNNQGEWLEVYYQQPIMTPDRDLIDVVESALDYKGGNQAISVKAEQLAQFANTLRQLGR</sequence>